<evidence type="ECO:0000313" key="2">
    <source>
        <dbReference type="EMBL" id="MFC7318137.1"/>
    </source>
</evidence>
<dbReference type="EMBL" id="JBHTBF010000002">
    <property type="protein sequence ID" value="MFC7318137.1"/>
    <property type="molecule type" value="Genomic_DNA"/>
</dbReference>
<dbReference type="Proteomes" id="UP001596547">
    <property type="component" value="Unassembled WGS sequence"/>
</dbReference>
<dbReference type="RefSeq" id="WP_276305584.1">
    <property type="nucleotide sequence ID" value="NZ_CP119992.1"/>
</dbReference>
<sequence>MSNDTLQLRGPTAVLVLYAIVVAVAGGLGYILPIVRPGDWDPRLFGVVPLPGTSLGVAAYGAITLATILGVVIVAIVFVSNRYAEPVSEKRDRRE</sequence>
<feature type="transmembrane region" description="Helical" evidence="1">
    <location>
        <begin position="55"/>
        <end position="84"/>
    </location>
</feature>
<protein>
    <submittedName>
        <fullName evidence="2">Cox cluster protein</fullName>
    </submittedName>
</protein>
<feature type="transmembrane region" description="Helical" evidence="1">
    <location>
        <begin position="12"/>
        <end position="35"/>
    </location>
</feature>
<reference evidence="2 3" key="1">
    <citation type="journal article" date="2019" name="Int. J. Syst. Evol. Microbiol.">
        <title>The Global Catalogue of Microorganisms (GCM) 10K type strain sequencing project: providing services to taxonomists for standard genome sequencing and annotation.</title>
        <authorList>
            <consortium name="The Broad Institute Genomics Platform"/>
            <consortium name="The Broad Institute Genome Sequencing Center for Infectious Disease"/>
            <person name="Wu L."/>
            <person name="Ma J."/>
        </authorList>
    </citation>
    <scope>NUCLEOTIDE SEQUENCE [LARGE SCALE GENOMIC DNA]</scope>
    <source>
        <strain evidence="2 3">PSR21</strain>
    </source>
</reference>
<accession>A0ABD6ACL7</accession>
<keyword evidence="3" id="KW-1185">Reference proteome</keyword>
<keyword evidence="1" id="KW-1133">Transmembrane helix</keyword>
<comment type="caution">
    <text evidence="2">The sequence shown here is derived from an EMBL/GenBank/DDBJ whole genome shotgun (WGS) entry which is preliminary data.</text>
</comment>
<proteinExistence type="predicted"/>
<dbReference type="Pfam" id="PF24364">
    <property type="entry name" value="DUF7520"/>
    <property type="match status" value="1"/>
</dbReference>
<organism evidence="2 3">
    <name type="scientific">Halomarina halobia</name>
    <dbReference type="NCBI Taxonomy" id="3033386"/>
    <lineage>
        <taxon>Archaea</taxon>
        <taxon>Methanobacteriati</taxon>
        <taxon>Methanobacteriota</taxon>
        <taxon>Stenosarchaea group</taxon>
        <taxon>Halobacteria</taxon>
        <taxon>Halobacteriales</taxon>
        <taxon>Natronomonadaceae</taxon>
        <taxon>Halomarina</taxon>
    </lineage>
</organism>
<evidence type="ECO:0000313" key="3">
    <source>
        <dbReference type="Proteomes" id="UP001596547"/>
    </source>
</evidence>
<keyword evidence="1" id="KW-0472">Membrane</keyword>
<keyword evidence="1" id="KW-0812">Transmembrane</keyword>
<dbReference type="AlphaFoldDB" id="A0ABD6ACL7"/>
<evidence type="ECO:0000256" key="1">
    <source>
        <dbReference type="SAM" id="Phobius"/>
    </source>
</evidence>
<name>A0ABD6ACL7_9EURY</name>
<gene>
    <name evidence="2" type="ORF">ACFQPE_15240</name>
</gene>
<dbReference type="InterPro" id="IPR055942">
    <property type="entry name" value="DUF7520"/>
</dbReference>
<dbReference type="GeneID" id="79315174"/>